<feature type="coiled-coil region" evidence="1">
    <location>
        <begin position="1917"/>
        <end position="1955"/>
    </location>
</feature>
<protein>
    <submittedName>
        <fullName evidence="2">Uncharacterized protein</fullName>
    </submittedName>
</protein>
<sequence length="1997" mass="231706">MSQNELEDPSDEEVMESKEDKKESVILQLGDVIRLEAPTNEILNNITFIVDYIDSSLIKLVNVETYQMLSLTIHDDGVLGDGSITGVILLYRNDKLGYARQNNLLPGTWVNLYFGGELPIIISGEITNLEEDMIEIKTYPDNDVIYMNFGYKGLPLDIPIESIEIREPPEKIVEIEPLKSVERESESVERESESKEKGLDGKRVVLNEIEEDLAVNVPLVNVKDQIREFIIRANDIQFGEEFGTITQYEYVDASQKRFTIEAQTNDLLDEMLSTVPNVQRTTSVLNTIHTMIERFKQLRLQFSEVDAHGNILSSIKKGVEWKPLLHNLKSFKTSLAWLLPVAKNIKKIYDDIPAEDADYSDIILLNITNDIKDIKNVMNQYKSNDFPDEQNKYITMMNELDPYFTPFQEPNAESENIIYQTAVQTDITAILDNLTGFESSVINQDMISTKKFVIQKYNLGLKRLETDQMTGSKMITHLVDLTKPDILALSSITMLSEPVIRYSRIGLPCTNILDKSNLNMTPLNYWQLLTNNTSMKNIIIDNLDEKLTLDEDDFVQGNKNYVFSSPEYNVELYTQFLSKFIPKTRVLFNMIKKYIHGKLSLVDVVSTLEPFLIYIDDITFKQYEEINQFIIEKIAEYNTRFAKRGNEFNLLKRISKESVPPSNTRITKLIHDPTTFSDVFEKYDFAKTEHISNSETILQLTKDDCSRLYDSALSLENLHLMIPENIDQFIDEERDVLKTKIEKDEAADVCKTYVLAKQYKSLEELEADNDRTIYFDKKYDNTLYSILDEYKKDQMMKTPEEFKEFLIDKLVKKHGATPRYADLFATTLIHGIKRVENGQYATMYDNDSEIAAYIYFKRENNKWVRDTNVSEDMLSNDTTFLCNFQENCVEVTKKYDAVCQSESVNKKTLVQNALKEMANQFDKTYHTSKAQLEKQLQNAFEYNLTIFDTLRNIEIEKKYKYNFQQVRLGLKVDEEGLEQVVSPYKNIRDIILGQSDFVKKQGDIVKFSMRYTREAIRSANEDEHWRYCIETNTKLLPLFLYELAGVWCETPDEYSRKMDLLIKEIGALSDDGDSWVDKYSGYVIKQIDFDIDEGYEEGYKVNTRSVLEKDAGSGMFEAKKVLNDSPMTKMINNIINAVAGFMGISIEDQKEFIIKVASTEILAQLPSESSYKTKIDEMAKKGKVIASYKQVYNLTVLYITLGALLIGIQTSIPSVRTRKTFPGCVRSFDGFPFQGNGDFSAMQYMACVVYKIRNKTDPWSALVKSKEETVFEKLKAFTETYLLQNEDVVRKMQEKTEYLLTNPPASIPKEHELSTWLGFLPPLVRIALKPFPQNISKAFKDKLMQEFKSGARSQRENILVIESKIIQFSLAIQEKIQTILDKKKLLLTNAANEPFLENACCNEREKGTETVIQYFEKEDKDIKLFNTIVKDLSHLLYDIQRVSKAPFFLSRVNTKKDYPASSNDFNEDTIYQAFIVLCKFNTAVPITPDLIAVCTDKPDYLNLSDSIAEKIRKLKEDGRNYTNESMLRLIQVISKNNIINIHFDEHTQTLIQKLRDVLETISREEDEVVNKSLVQHIEATLDTFEIGVESDSEEMRSLKNYASRSNTEMKKEITEFLEKNSGLSKKRMKDVAYFIENMALWETTDTWRNQTTTISDDATYNSLQFMKEYMQNMIKVFPKIILDRVDYQNIQLPRYWGLSNRHMEDIKQSILEYYGKLRTFYDNIVLKNVLQTISSKCDRLLMLALEIPYLSEITWKDKSMHSIFDKRTVTLLMENFFLQSLMEYIHLANNPDMIVRTIAFEPDEQFLTLEEMEDREQGLSAMPDVSLSVGEQKQLRVKVSELLISFLTIMEDHKDIVDLKYDRVMDLVFKTKEKEKDTFTDRLKALTDEERDADTILKINKLGVWSKGLQKGLTTYMKETYDEERDFAEKLAEIENKVKRNKNVTEQNLEQYVEDFMEEQEVGQQIDHEEFNIGGLTEDYMNGDYFGQEEEHFDDYN</sequence>
<accession>A0A6C0LB05</accession>
<evidence type="ECO:0000313" key="2">
    <source>
        <dbReference type="EMBL" id="QHU28149.1"/>
    </source>
</evidence>
<proteinExistence type="predicted"/>
<reference evidence="2" key="1">
    <citation type="journal article" date="2020" name="Nature">
        <title>Giant virus diversity and host interactions through global metagenomics.</title>
        <authorList>
            <person name="Schulz F."/>
            <person name="Roux S."/>
            <person name="Paez-Espino D."/>
            <person name="Jungbluth S."/>
            <person name="Walsh D.A."/>
            <person name="Denef V.J."/>
            <person name="McMahon K.D."/>
            <person name="Konstantinidis K.T."/>
            <person name="Eloe-Fadrosh E.A."/>
            <person name="Kyrpides N.C."/>
            <person name="Woyke T."/>
        </authorList>
    </citation>
    <scope>NUCLEOTIDE SEQUENCE</scope>
    <source>
        <strain evidence="2">GVMAG-M-3300027770-73</strain>
    </source>
</reference>
<name>A0A6C0LB05_9ZZZZ</name>
<keyword evidence="1" id="KW-0175">Coiled coil</keyword>
<dbReference type="EMBL" id="MN740471">
    <property type="protein sequence ID" value="QHU28149.1"/>
    <property type="molecule type" value="Genomic_DNA"/>
</dbReference>
<evidence type="ECO:0000256" key="1">
    <source>
        <dbReference type="SAM" id="Coils"/>
    </source>
</evidence>
<organism evidence="2">
    <name type="scientific">viral metagenome</name>
    <dbReference type="NCBI Taxonomy" id="1070528"/>
    <lineage>
        <taxon>unclassified sequences</taxon>
        <taxon>metagenomes</taxon>
        <taxon>organismal metagenomes</taxon>
    </lineage>
</organism>